<keyword evidence="5" id="KW-0547">Nucleotide-binding</keyword>
<gene>
    <name evidence="12" type="ORF">D2A34_02815</name>
</gene>
<dbReference type="SMART" id="SM00388">
    <property type="entry name" value="HisKA"/>
    <property type="match status" value="1"/>
</dbReference>
<dbReference type="InterPro" id="IPR035965">
    <property type="entry name" value="PAS-like_dom_sf"/>
</dbReference>
<feature type="domain" description="PAS" evidence="10">
    <location>
        <begin position="183"/>
        <end position="227"/>
    </location>
</feature>
<keyword evidence="7" id="KW-0067">ATP-binding</keyword>
<feature type="domain" description="Histidine kinase" evidence="9">
    <location>
        <begin position="323"/>
        <end position="544"/>
    </location>
</feature>
<dbReference type="InterPro" id="IPR003594">
    <property type="entry name" value="HATPase_dom"/>
</dbReference>
<dbReference type="Proteomes" id="UP000265930">
    <property type="component" value="Unassembled WGS sequence"/>
</dbReference>
<dbReference type="GO" id="GO:0000155">
    <property type="term" value="F:phosphorelay sensor kinase activity"/>
    <property type="evidence" value="ECO:0007669"/>
    <property type="project" value="InterPro"/>
</dbReference>
<dbReference type="InterPro" id="IPR005467">
    <property type="entry name" value="His_kinase_dom"/>
</dbReference>
<dbReference type="EC" id="2.7.13.3" evidence="2"/>
<accession>A0A399IVR6</accession>
<reference evidence="12 13" key="1">
    <citation type="submission" date="2018-08" db="EMBL/GenBank/DDBJ databases">
        <title>Genome of Clostridium chromiireducens C1, DSM12136.</title>
        <authorList>
            <person name="Xing M."/>
            <person name="Wei Y."/>
            <person name="Ang E.L."/>
            <person name="Zhao H."/>
            <person name="Zhang Y."/>
        </authorList>
    </citation>
    <scope>NUCLEOTIDE SEQUENCE [LARGE SCALE GENOMIC DNA]</scope>
    <source>
        <strain evidence="12 13">C1</strain>
    </source>
</reference>
<feature type="domain" description="PAC" evidence="11">
    <location>
        <begin position="258"/>
        <end position="308"/>
    </location>
</feature>
<evidence type="ECO:0000256" key="3">
    <source>
        <dbReference type="ARBA" id="ARBA00022553"/>
    </source>
</evidence>
<protein>
    <recommendedName>
        <fullName evidence="2">histidine kinase</fullName>
        <ecNumber evidence="2">2.7.13.3</ecNumber>
    </recommendedName>
</protein>
<evidence type="ECO:0000259" key="9">
    <source>
        <dbReference type="PROSITE" id="PS50109"/>
    </source>
</evidence>
<name>A0A399IVR6_9CLOT</name>
<dbReference type="EMBL" id="QXDJ01000001">
    <property type="protein sequence ID" value="RII36329.1"/>
    <property type="molecule type" value="Genomic_DNA"/>
</dbReference>
<dbReference type="InterPro" id="IPR000700">
    <property type="entry name" value="PAS-assoc_C"/>
</dbReference>
<keyword evidence="4" id="KW-0808">Transferase</keyword>
<dbReference type="CDD" id="cd00082">
    <property type="entry name" value="HisKA"/>
    <property type="match status" value="1"/>
</dbReference>
<dbReference type="Pfam" id="PF10114">
    <property type="entry name" value="PocR"/>
    <property type="match status" value="1"/>
</dbReference>
<dbReference type="SUPFAM" id="SSF55785">
    <property type="entry name" value="PYP-like sensor domain (PAS domain)"/>
    <property type="match status" value="1"/>
</dbReference>
<evidence type="ECO:0000256" key="5">
    <source>
        <dbReference type="ARBA" id="ARBA00022741"/>
    </source>
</evidence>
<dbReference type="InterPro" id="IPR036890">
    <property type="entry name" value="HATPase_C_sf"/>
</dbReference>
<dbReference type="Gene3D" id="3.30.450.20">
    <property type="entry name" value="PAS domain"/>
    <property type="match status" value="1"/>
</dbReference>
<evidence type="ECO:0000256" key="4">
    <source>
        <dbReference type="ARBA" id="ARBA00022679"/>
    </source>
</evidence>
<dbReference type="PANTHER" id="PTHR43711">
    <property type="entry name" value="TWO-COMPONENT HISTIDINE KINASE"/>
    <property type="match status" value="1"/>
</dbReference>
<dbReference type="SMART" id="SM00387">
    <property type="entry name" value="HATPase_c"/>
    <property type="match status" value="1"/>
</dbReference>
<dbReference type="PRINTS" id="PR00344">
    <property type="entry name" value="BCTRLSENSOR"/>
</dbReference>
<dbReference type="Pfam" id="PF02518">
    <property type="entry name" value="HATPase_c"/>
    <property type="match status" value="1"/>
</dbReference>
<dbReference type="InterPro" id="IPR050736">
    <property type="entry name" value="Sensor_HK_Regulatory"/>
</dbReference>
<dbReference type="InterPro" id="IPR018771">
    <property type="entry name" value="PocR_dom"/>
</dbReference>
<dbReference type="Gene3D" id="1.10.287.130">
    <property type="match status" value="1"/>
</dbReference>
<dbReference type="SMART" id="SM00091">
    <property type="entry name" value="PAS"/>
    <property type="match status" value="1"/>
</dbReference>
<dbReference type="CDD" id="cd00130">
    <property type="entry name" value="PAS"/>
    <property type="match status" value="1"/>
</dbReference>
<dbReference type="InterPro" id="IPR001610">
    <property type="entry name" value="PAC"/>
</dbReference>
<dbReference type="InterPro" id="IPR036097">
    <property type="entry name" value="HisK_dim/P_sf"/>
</dbReference>
<evidence type="ECO:0000259" key="10">
    <source>
        <dbReference type="PROSITE" id="PS50112"/>
    </source>
</evidence>
<dbReference type="GO" id="GO:0005524">
    <property type="term" value="F:ATP binding"/>
    <property type="evidence" value="ECO:0007669"/>
    <property type="project" value="UniProtKB-KW"/>
</dbReference>
<dbReference type="PROSITE" id="PS50112">
    <property type="entry name" value="PAS"/>
    <property type="match status" value="1"/>
</dbReference>
<dbReference type="Pfam" id="PF00512">
    <property type="entry name" value="HisKA"/>
    <property type="match status" value="1"/>
</dbReference>
<comment type="caution">
    <text evidence="12">The sequence shown here is derived from an EMBL/GenBank/DDBJ whole genome shotgun (WGS) entry which is preliminary data.</text>
</comment>
<dbReference type="Pfam" id="PF13426">
    <property type="entry name" value="PAS_9"/>
    <property type="match status" value="1"/>
</dbReference>
<dbReference type="PANTHER" id="PTHR43711:SF26">
    <property type="entry name" value="SENSOR HISTIDINE KINASE RCSC"/>
    <property type="match status" value="1"/>
</dbReference>
<dbReference type="SMART" id="SM00086">
    <property type="entry name" value="PAC"/>
    <property type="match status" value="1"/>
</dbReference>
<keyword evidence="8" id="KW-0902">Two-component regulatory system</keyword>
<proteinExistence type="predicted"/>
<dbReference type="AlphaFoldDB" id="A0A399IVR6"/>
<evidence type="ECO:0000256" key="7">
    <source>
        <dbReference type="ARBA" id="ARBA00022840"/>
    </source>
</evidence>
<organism evidence="12 13">
    <name type="scientific">Clostridium chromiireducens</name>
    <dbReference type="NCBI Taxonomy" id="225345"/>
    <lineage>
        <taxon>Bacteria</taxon>
        <taxon>Bacillati</taxon>
        <taxon>Bacillota</taxon>
        <taxon>Clostridia</taxon>
        <taxon>Eubacteriales</taxon>
        <taxon>Clostridiaceae</taxon>
        <taxon>Clostridium</taxon>
    </lineage>
</organism>
<dbReference type="InterPro" id="IPR003661">
    <property type="entry name" value="HisK_dim/P_dom"/>
</dbReference>
<dbReference type="PROSITE" id="PS50113">
    <property type="entry name" value="PAC"/>
    <property type="match status" value="1"/>
</dbReference>
<evidence type="ECO:0000256" key="2">
    <source>
        <dbReference type="ARBA" id="ARBA00012438"/>
    </source>
</evidence>
<keyword evidence="3" id="KW-0597">Phosphoprotein</keyword>
<dbReference type="SUPFAM" id="SSF47384">
    <property type="entry name" value="Homodimeric domain of signal transducing histidine kinase"/>
    <property type="match status" value="1"/>
</dbReference>
<dbReference type="InterPro" id="IPR000014">
    <property type="entry name" value="PAS"/>
</dbReference>
<evidence type="ECO:0000313" key="12">
    <source>
        <dbReference type="EMBL" id="RII36329.1"/>
    </source>
</evidence>
<dbReference type="CDD" id="cd16922">
    <property type="entry name" value="HATPase_EvgS-ArcB-TorS-like"/>
    <property type="match status" value="1"/>
</dbReference>
<dbReference type="InterPro" id="IPR004358">
    <property type="entry name" value="Sig_transdc_His_kin-like_C"/>
</dbReference>
<evidence type="ECO:0000256" key="6">
    <source>
        <dbReference type="ARBA" id="ARBA00022777"/>
    </source>
</evidence>
<evidence type="ECO:0000256" key="8">
    <source>
        <dbReference type="ARBA" id="ARBA00023012"/>
    </source>
</evidence>
<dbReference type="FunFam" id="3.30.565.10:FF:000037">
    <property type="entry name" value="Hybrid sensor histidine kinase/response regulator"/>
    <property type="match status" value="1"/>
</dbReference>
<dbReference type="NCBIfam" id="TIGR00229">
    <property type="entry name" value="sensory_box"/>
    <property type="match status" value="1"/>
</dbReference>
<evidence type="ECO:0000256" key="1">
    <source>
        <dbReference type="ARBA" id="ARBA00000085"/>
    </source>
</evidence>
<dbReference type="PROSITE" id="PS50109">
    <property type="entry name" value="HIS_KIN"/>
    <property type="match status" value="1"/>
</dbReference>
<dbReference type="RefSeq" id="WP_119365651.1">
    <property type="nucleotide sequence ID" value="NZ_QXDJ01000001.1"/>
</dbReference>
<evidence type="ECO:0000313" key="13">
    <source>
        <dbReference type="Proteomes" id="UP000265930"/>
    </source>
</evidence>
<evidence type="ECO:0000259" key="11">
    <source>
        <dbReference type="PROSITE" id="PS50113"/>
    </source>
</evidence>
<comment type="catalytic activity">
    <reaction evidence="1">
        <text>ATP + protein L-histidine = ADP + protein N-phospho-L-histidine.</text>
        <dbReference type="EC" id="2.7.13.3"/>
    </reaction>
</comment>
<keyword evidence="6" id="KW-0418">Kinase</keyword>
<dbReference type="SUPFAM" id="SSF55874">
    <property type="entry name" value="ATPase domain of HSP90 chaperone/DNA topoisomerase II/histidine kinase"/>
    <property type="match status" value="1"/>
</dbReference>
<sequence>MFNFKELINIASIRKIAENIYAVAGIPIGIIGIDGNIEVAVGWQDICTKYHMAHKITCKNCAISNDYIRSHINKNDHIAYKCLNNMWDIAIPIILSDVHIATLFFGQFFYDDEVINKEYFRKQAQKYGFNEEEYLDALSRVPTFSREKVEHIIEYYKGLIMTMVESGMRQLEYENSQKKLQKSKKYLDTIFNLVNDAIYIGDLNGNILDVNETAVSMSSYSKEELLNINVGQIICFQESCNYANVSEIVAEVKKLDKLILEVICRRKDGSKLWVEASVRVINIDGDERILGTVRNITERKQAELTLKNEAIELERIRTEFFANISHELKTPLNLLLCTTKVINMNVQEKVINKEKITNNLNIQTQNCYRLIRLINNLIDFTKLDSGFLEINMVNCNIINVIEEIVLSVAEYTECNNINITFDTNIEEKVIACDLDKVERIMLNILSNATKFTEPGGSIFVRIKDGKEYITISVEDTGIGIPQDKVDIIFDRFRQVDKSFTRNQEGSGIGLSLAKSLLEMQGGSISAESKYGIGTKFILKFPVNVVDSSNSRENLKLIDNNLSNYIEKIRIEFSDIYAN</sequence>
<dbReference type="Gene3D" id="3.30.565.10">
    <property type="entry name" value="Histidine kinase-like ATPase, C-terminal domain"/>
    <property type="match status" value="1"/>
</dbReference>